<dbReference type="AlphaFoldDB" id="A0A5D4NKA2"/>
<evidence type="ECO:0000313" key="3">
    <source>
        <dbReference type="Proteomes" id="UP000322267"/>
    </source>
</evidence>
<protein>
    <submittedName>
        <fullName evidence="2">Uncharacterized protein</fullName>
    </submittedName>
</protein>
<sequence length="74" mass="8305">MFDNIDTSSLDGIAWALFSLVIFVTIIAVVPLVILERLGISKKVINFLVGPIILGGFALWIYGMFYLDLQRLFI</sequence>
<feature type="transmembrane region" description="Helical" evidence="1">
    <location>
        <begin position="47"/>
        <end position="67"/>
    </location>
</feature>
<keyword evidence="1" id="KW-0472">Membrane</keyword>
<feature type="transmembrane region" description="Helical" evidence="1">
    <location>
        <begin position="12"/>
        <end position="35"/>
    </location>
</feature>
<keyword evidence="1" id="KW-1133">Transmembrane helix</keyword>
<dbReference type="Proteomes" id="UP000322267">
    <property type="component" value="Unassembled WGS sequence"/>
</dbReference>
<organism evidence="2 3">
    <name type="scientific">Rossellomorea vietnamensis</name>
    <dbReference type="NCBI Taxonomy" id="218284"/>
    <lineage>
        <taxon>Bacteria</taxon>
        <taxon>Bacillati</taxon>
        <taxon>Bacillota</taxon>
        <taxon>Bacilli</taxon>
        <taxon>Bacillales</taxon>
        <taxon>Bacillaceae</taxon>
        <taxon>Rossellomorea</taxon>
    </lineage>
</organism>
<accession>A0A5D4NKA2</accession>
<evidence type="ECO:0000313" key="2">
    <source>
        <dbReference type="EMBL" id="TYS14289.1"/>
    </source>
</evidence>
<name>A0A5D4NKA2_9BACI</name>
<reference evidence="2 3" key="1">
    <citation type="submission" date="2019-08" db="EMBL/GenBank/DDBJ databases">
        <title>Bacillus genomes from the desert of Cuatro Cienegas, Coahuila.</title>
        <authorList>
            <person name="Olmedo-Alvarez G."/>
        </authorList>
    </citation>
    <scope>NUCLEOTIDE SEQUENCE [LARGE SCALE GENOMIC DNA]</scope>
    <source>
        <strain evidence="2 3">CH34_1T</strain>
    </source>
</reference>
<gene>
    <name evidence="2" type="ORF">FZC78_19235</name>
</gene>
<dbReference type="EMBL" id="VTEI01000014">
    <property type="protein sequence ID" value="TYS14289.1"/>
    <property type="molecule type" value="Genomic_DNA"/>
</dbReference>
<keyword evidence="1" id="KW-0812">Transmembrane</keyword>
<comment type="caution">
    <text evidence="2">The sequence shown here is derived from an EMBL/GenBank/DDBJ whole genome shotgun (WGS) entry which is preliminary data.</text>
</comment>
<dbReference type="RefSeq" id="WP_148941703.1">
    <property type="nucleotide sequence ID" value="NZ_VTEI01000014.1"/>
</dbReference>
<dbReference type="OrthoDB" id="2924032at2"/>
<proteinExistence type="predicted"/>
<evidence type="ECO:0000256" key="1">
    <source>
        <dbReference type="SAM" id="Phobius"/>
    </source>
</evidence>